<protein>
    <submittedName>
        <fullName evidence="1">Uncharacterized protein</fullName>
    </submittedName>
</protein>
<accession>I2C7E8</accession>
<dbReference type="EMBL" id="CP003332">
    <property type="protein sequence ID" value="AFJ62572.1"/>
    <property type="molecule type" value="Genomic_DNA"/>
</dbReference>
<dbReference type="KEGG" id="bqy:MUS_2660"/>
<dbReference type="HOGENOM" id="CLU_2969437_0_0_9"/>
<evidence type="ECO:0000313" key="1">
    <source>
        <dbReference type="EMBL" id="AFJ62572.1"/>
    </source>
</evidence>
<organism evidence="1 2">
    <name type="scientific">Bacillus amyloliquefaciens (strain Y2)</name>
    <name type="common">Bacillus amyloliquefaciens subsp. plantarum (strain B9601-Y2)</name>
    <dbReference type="NCBI Taxonomy" id="1155777"/>
    <lineage>
        <taxon>Bacteria</taxon>
        <taxon>Bacillati</taxon>
        <taxon>Bacillota</taxon>
        <taxon>Bacilli</taxon>
        <taxon>Bacillales</taxon>
        <taxon>Bacillaceae</taxon>
        <taxon>Bacillus</taxon>
        <taxon>Bacillus amyloliquefaciens group</taxon>
    </lineage>
</organism>
<name>I2C7E8_BACAY</name>
<dbReference type="AlphaFoldDB" id="I2C7E8"/>
<reference evidence="1 2" key="1">
    <citation type="journal article" date="2012" name="J. Biotechnol.">
        <title>Genome sequence of the plant growth promoting strain Bacillus amyloliquefaciens subsp. plantarum B9601-Y2 and expression of mersacidin and other secondary metabolites.</title>
        <authorList>
            <person name="He P."/>
            <person name="Hao K."/>
            <person name="Blom J."/>
            <person name="Ruckert C."/>
            <person name="Vater J."/>
            <person name="Mao Z."/>
            <person name="Wu Y."/>
            <person name="Hou M."/>
            <person name="He P."/>
            <person name="He Y."/>
            <person name="Borriss R."/>
        </authorList>
    </citation>
    <scope>NUCLEOTIDE SEQUENCE [LARGE SCALE GENOMIC DNA]</scope>
    <source>
        <strain evidence="1">Y2</strain>
    </source>
</reference>
<sequence length="58" mass="6228">MTPPAIAVSLIPLRKLSAARWTAVKEEEHAVSTAILGPWKLNKNDTLFAIDQSLGTVG</sequence>
<evidence type="ECO:0000313" key="2">
    <source>
        <dbReference type="Proteomes" id="UP000002878"/>
    </source>
</evidence>
<proteinExistence type="predicted"/>
<gene>
    <name evidence="1" type="ORF">MUS_2660</name>
</gene>
<dbReference type="Proteomes" id="UP000002878">
    <property type="component" value="Chromosome"/>
</dbReference>